<feature type="region of interest" description="Disordered" evidence="2">
    <location>
        <begin position="302"/>
        <end position="357"/>
    </location>
</feature>
<feature type="region of interest" description="Disordered" evidence="2">
    <location>
        <begin position="523"/>
        <end position="543"/>
    </location>
</feature>
<dbReference type="Pfam" id="PF14309">
    <property type="entry name" value="DUF4378"/>
    <property type="match status" value="1"/>
</dbReference>
<name>A0ABM0YAT7_CAMSA</name>
<evidence type="ECO:0000313" key="6">
    <source>
        <dbReference type="RefSeq" id="XP_010498261.1"/>
    </source>
</evidence>
<feature type="compositionally biased region" description="Low complexity" evidence="2">
    <location>
        <begin position="178"/>
        <end position="189"/>
    </location>
</feature>
<dbReference type="GeneID" id="104775981"/>
<feature type="compositionally biased region" description="Basic and acidic residues" evidence="2">
    <location>
        <begin position="645"/>
        <end position="655"/>
    </location>
</feature>
<gene>
    <name evidence="6" type="primary">LOC104775981</name>
</gene>
<evidence type="ECO:0000259" key="3">
    <source>
        <dbReference type="Pfam" id="PF14309"/>
    </source>
</evidence>
<evidence type="ECO:0000259" key="4">
    <source>
        <dbReference type="Pfam" id="PF14383"/>
    </source>
</evidence>
<evidence type="ECO:0000256" key="1">
    <source>
        <dbReference type="SAM" id="Coils"/>
    </source>
</evidence>
<proteinExistence type="predicted"/>
<feature type="compositionally biased region" description="Polar residues" evidence="2">
    <location>
        <begin position="672"/>
        <end position="682"/>
    </location>
</feature>
<feature type="compositionally biased region" description="Polar residues" evidence="2">
    <location>
        <begin position="694"/>
        <end position="719"/>
    </location>
</feature>
<feature type="compositionally biased region" description="Polar residues" evidence="2">
    <location>
        <begin position="632"/>
        <end position="641"/>
    </location>
</feature>
<dbReference type="InterPro" id="IPR032795">
    <property type="entry name" value="DUF3741-assoc"/>
</dbReference>
<dbReference type="PANTHER" id="PTHR31680:SF9">
    <property type="entry name" value="LONGIFOLIA PROTEIN"/>
    <property type="match status" value="1"/>
</dbReference>
<feature type="region of interest" description="Disordered" evidence="2">
    <location>
        <begin position="563"/>
        <end position="725"/>
    </location>
</feature>
<dbReference type="InterPro" id="IPR033334">
    <property type="entry name" value="LNG1/2"/>
</dbReference>
<feature type="compositionally biased region" description="Low complexity" evidence="2">
    <location>
        <begin position="563"/>
        <end position="575"/>
    </location>
</feature>
<feature type="compositionally biased region" description="Polar residues" evidence="2">
    <location>
        <begin position="213"/>
        <end position="222"/>
    </location>
</feature>
<sequence>MESGVILVMVQSMVVVAIDGDITKAYVFPQIRFVGSINKRVDTVTYREKSSNFSPFLLLSVASSGPGESSWLEVDKSQILHTIPMAAKLLHTLADENKKFGCMNGIFQIFDRHHVLTSRPKSLTLGNVHVNSINLDSVDAICHQRSAFQFQDSNITSGNGSSEKLTRVSTEASKVSFSSSCSSSSPLSSEVNREVQPEISTDDRVIFPESPASDPTMSQGSGTRMGLDLRDVVRDSMYREVRGLSEVCRHNKREDSPRPYGLKQSTPVDFNESCRALAKLRKTSHHYYNEADMKDASRYYVDSRGKSKSGKKLKELPKLSLDSRDHTDLKSGNKLFESLSRSSSMNKVSGSPKRPPSVVAKLMGLETLPGSPLGRDKINLFDDNSDPFSRSLRENSLNRSLRFSPSSPRSLGKDPASSSSPRWRSSEFVMKPLSSLRYPIEQAPWKQTDRNRFLPKQACRPVKSLSRSMEGRLTDLEFKHSGKDLSALKEILEAMQSKGLFDTRKQPQCINLEAQRDYEMADSATSNHDSGDLRNPVMPSKKKGPIVIMKPARLVEKSGIPSSSLIPIHSLSGIHKTSREEPVYGRKNSTSRKAAKDRSHGNQRAESCISSIDKKSSSRKVRSSQVSRESTSKNSGSTSPKLHQMKHEHEHDKRSRPPTSPSDSSKSRKQTNRQPAESTTSPGGRRSKPRDQRSLQQNDDQLSQMSNKSRTETEATVSIKNGGKSPSVMEAAKAVVSNLIQNKSSPTLSEDGSSEHPSPVSVLNATIYREIEPSPMKVQTCEGSVNGLIESGVEHYEEDQWNPAYSFSKTTTSFSPEMNRKKLQNVEHLVQKLRRLNSSHDETSQDYIASLCENIDPSTDQRYISEILLASGLLLRDLGSGLTTFQLHPSGHPINPELFLVLEQTKGCSNSSNEKLNRKLVFDAVNEMLVKKLAYVESTTDPWMKQAKARKRVLSAQHLLKELCSEIETLQKQAKKRSENFLLLEEEEEDFLKCILDEDMAIRSGKWTDFDDVIPGLVLDLERLLFKDLVSEIVHGEIGRLQANSRRQKTFSTDE</sequence>
<feature type="coiled-coil region" evidence="1">
    <location>
        <begin position="953"/>
        <end position="987"/>
    </location>
</feature>
<dbReference type="InterPro" id="IPR025486">
    <property type="entry name" value="DUF4378"/>
</dbReference>
<feature type="compositionally biased region" description="Basic and acidic residues" evidence="2">
    <location>
        <begin position="312"/>
        <end position="331"/>
    </location>
</feature>
<feature type="compositionally biased region" description="Low complexity" evidence="2">
    <location>
        <begin position="389"/>
        <end position="410"/>
    </location>
</feature>
<dbReference type="Proteomes" id="UP000694864">
    <property type="component" value="Chromosome 3"/>
</dbReference>
<keyword evidence="5" id="KW-1185">Reference proteome</keyword>
<accession>A0ABM0YAT7</accession>
<feature type="domain" description="DUF4378" evidence="3">
    <location>
        <begin position="862"/>
        <end position="1032"/>
    </location>
</feature>
<dbReference type="PANTHER" id="PTHR31680">
    <property type="entry name" value="LONGIFOLIA PROTEIN"/>
    <property type="match status" value="1"/>
</dbReference>
<reference evidence="5" key="1">
    <citation type="journal article" date="2014" name="Nat. Commun.">
        <title>The emerging biofuel crop Camelina sativa retains a highly undifferentiated hexaploid genome structure.</title>
        <authorList>
            <person name="Kagale S."/>
            <person name="Koh C."/>
            <person name="Nixon J."/>
            <person name="Bollina V."/>
            <person name="Clarke W.E."/>
            <person name="Tuteja R."/>
            <person name="Spillane C."/>
            <person name="Robinson S.J."/>
            <person name="Links M.G."/>
            <person name="Clarke C."/>
            <person name="Higgins E.E."/>
            <person name="Huebert T."/>
            <person name="Sharpe A.G."/>
            <person name="Parkin I.A."/>
        </authorList>
    </citation>
    <scope>NUCLEOTIDE SEQUENCE [LARGE SCALE GENOMIC DNA]</scope>
    <source>
        <strain evidence="5">cv. DH55</strain>
    </source>
</reference>
<organism evidence="5 6">
    <name type="scientific">Camelina sativa</name>
    <name type="common">False flax</name>
    <name type="synonym">Myagrum sativum</name>
    <dbReference type="NCBI Taxonomy" id="90675"/>
    <lineage>
        <taxon>Eukaryota</taxon>
        <taxon>Viridiplantae</taxon>
        <taxon>Streptophyta</taxon>
        <taxon>Embryophyta</taxon>
        <taxon>Tracheophyta</taxon>
        <taxon>Spermatophyta</taxon>
        <taxon>Magnoliopsida</taxon>
        <taxon>eudicotyledons</taxon>
        <taxon>Gunneridae</taxon>
        <taxon>Pentapetalae</taxon>
        <taxon>rosids</taxon>
        <taxon>malvids</taxon>
        <taxon>Brassicales</taxon>
        <taxon>Brassicaceae</taxon>
        <taxon>Camelineae</taxon>
        <taxon>Camelina</taxon>
    </lineage>
</organism>
<keyword evidence="1" id="KW-0175">Coiled coil</keyword>
<feature type="domain" description="DUF3741" evidence="4">
    <location>
        <begin position="349"/>
        <end position="370"/>
    </location>
</feature>
<feature type="compositionally biased region" description="Polar residues" evidence="2">
    <location>
        <begin position="339"/>
        <end position="349"/>
    </location>
</feature>
<feature type="region of interest" description="Disordered" evidence="2">
    <location>
        <begin position="205"/>
        <end position="224"/>
    </location>
</feature>
<reference evidence="6" key="2">
    <citation type="submission" date="2025-08" db="UniProtKB">
        <authorList>
            <consortium name="RefSeq"/>
        </authorList>
    </citation>
    <scope>IDENTIFICATION</scope>
    <source>
        <tissue evidence="6">Leaf</tissue>
    </source>
</reference>
<protein>
    <submittedName>
        <fullName evidence="6">Protein LONGIFOLIA 2-like isoform X1</fullName>
    </submittedName>
</protein>
<dbReference type="RefSeq" id="XP_010498261.1">
    <property type="nucleotide sequence ID" value="XM_010499959.2"/>
</dbReference>
<feature type="region of interest" description="Disordered" evidence="2">
    <location>
        <begin position="178"/>
        <end position="198"/>
    </location>
</feature>
<dbReference type="Pfam" id="PF14383">
    <property type="entry name" value="VARLMGL"/>
    <property type="match status" value="1"/>
</dbReference>
<evidence type="ECO:0000256" key="2">
    <source>
        <dbReference type="SAM" id="MobiDB-lite"/>
    </source>
</evidence>
<feature type="region of interest" description="Disordered" evidence="2">
    <location>
        <begin position="389"/>
        <end position="424"/>
    </location>
</feature>
<evidence type="ECO:0000313" key="5">
    <source>
        <dbReference type="Proteomes" id="UP000694864"/>
    </source>
</evidence>